<dbReference type="InterPro" id="IPR045315">
    <property type="entry name" value="Mtm1-like"/>
</dbReference>
<dbReference type="OMA" id="ANISCRW"/>
<keyword evidence="3 9" id="KW-0813">Transport</keyword>
<keyword evidence="6" id="KW-1133">Transmembrane helix</keyword>
<keyword evidence="11" id="KW-1185">Reference proteome</keyword>
<dbReference type="GO" id="GO:0005743">
    <property type="term" value="C:mitochondrial inner membrane"/>
    <property type="evidence" value="ECO:0007669"/>
    <property type="project" value="UniProtKB-SubCell"/>
</dbReference>
<protein>
    <recommendedName>
        <fullName evidence="12">Mitochondrial carrier protein</fullName>
    </recommendedName>
</protein>
<evidence type="ECO:0000313" key="11">
    <source>
        <dbReference type="Proteomes" id="UP000688137"/>
    </source>
</evidence>
<dbReference type="PANTHER" id="PTHR45760">
    <property type="entry name" value="FI19922P1-RELATED"/>
    <property type="match status" value="1"/>
</dbReference>
<accession>A0A8S1KK52</accession>
<evidence type="ECO:0000313" key="10">
    <source>
        <dbReference type="EMBL" id="CAD8054533.1"/>
    </source>
</evidence>
<dbReference type="EMBL" id="CAJJDM010000020">
    <property type="protein sequence ID" value="CAD8054533.1"/>
    <property type="molecule type" value="Genomic_DNA"/>
</dbReference>
<keyword evidence="7" id="KW-0496">Mitochondrion</keyword>
<name>A0A8S1KK52_PARPR</name>
<keyword evidence="4" id="KW-0677">Repeat</keyword>
<evidence type="ECO:0000256" key="9">
    <source>
        <dbReference type="RuleBase" id="RU000488"/>
    </source>
</evidence>
<evidence type="ECO:0000256" key="8">
    <source>
        <dbReference type="PROSITE-ProRule" id="PRU00282"/>
    </source>
</evidence>
<evidence type="ECO:0000256" key="7">
    <source>
        <dbReference type="ARBA" id="ARBA00023128"/>
    </source>
</evidence>
<dbReference type="PROSITE" id="PS50920">
    <property type="entry name" value="SOLCAR"/>
    <property type="match status" value="1"/>
</dbReference>
<dbReference type="Proteomes" id="UP000688137">
    <property type="component" value="Unassembled WGS sequence"/>
</dbReference>
<evidence type="ECO:0000256" key="6">
    <source>
        <dbReference type="ARBA" id="ARBA00022989"/>
    </source>
</evidence>
<keyword evidence="8 9" id="KW-0812">Transmembrane</keyword>
<dbReference type="AlphaFoldDB" id="A0A8S1KK52"/>
<evidence type="ECO:0000256" key="3">
    <source>
        <dbReference type="ARBA" id="ARBA00022448"/>
    </source>
</evidence>
<proteinExistence type="inferred from homology"/>
<gene>
    <name evidence="10" type="ORF">PPRIM_AZ9-3.1.T0220077</name>
</gene>
<dbReference type="GO" id="GO:1990542">
    <property type="term" value="P:mitochondrial transmembrane transport"/>
    <property type="evidence" value="ECO:0007669"/>
    <property type="project" value="InterPro"/>
</dbReference>
<comment type="similarity">
    <text evidence="2 9">Belongs to the mitochondrial carrier (TC 2.A.29) family.</text>
</comment>
<evidence type="ECO:0000256" key="5">
    <source>
        <dbReference type="ARBA" id="ARBA00022792"/>
    </source>
</evidence>
<keyword evidence="5" id="KW-0999">Mitochondrion inner membrane</keyword>
<feature type="repeat" description="Solcar" evidence="8">
    <location>
        <begin position="260"/>
        <end position="350"/>
    </location>
</feature>
<keyword evidence="8" id="KW-0472">Membrane</keyword>
<sequence length="351" mass="40300">MKQGDHLSSTTIIISSGLASVISTIISNPFEVLKIRLQVDKMHCHEHQHHRNPQRSKPKFKYIHEIALTGQPTRHQLHHYGMLSKSLKLWKPHRMINIIGKSQATNPLIKIYQNCTCITTNSLVQAFQHIYIHEGAQTFFNGWRYAVLQAGASNVSYFMFYERTRKFLQQLELPSSRLVVPLLASSFSRALTTTITFPLEYWKVLQSSTVGYSKMKNIQLGTQLHSAYLITIQRDILFSCIYWSLLENLKIEIGKILIDMPNAVNLLSAMLASSFTATMTLPLDVVKTRKQVSTRSDFGSNRQMASMEILQNIYNEEGLKGLFKGYQPRIAKVTMHSGLVYMMYEYLKQLF</sequence>
<dbReference type="InterPro" id="IPR018108">
    <property type="entry name" value="MCP_transmembrane"/>
</dbReference>
<dbReference type="Pfam" id="PF00153">
    <property type="entry name" value="Mito_carr"/>
    <property type="match status" value="3"/>
</dbReference>
<comment type="subcellular location">
    <subcellularLocation>
        <location evidence="1">Mitochondrion inner membrane</location>
        <topology evidence="1">Multi-pass membrane protein</topology>
    </subcellularLocation>
</comment>
<comment type="caution">
    <text evidence="10">The sequence shown here is derived from an EMBL/GenBank/DDBJ whole genome shotgun (WGS) entry which is preliminary data.</text>
</comment>
<organism evidence="10 11">
    <name type="scientific">Paramecium primaurelia</name>
    <dbReference type="NCBI Taxonomy" id="5886"/>
    <lineage>
        <taxon>Eukaryota</taxon>
        <taxon>Sar</taxon>
        <taxon>Alveolata</taxon>
        <taxon>Ciliophora</taxon>
        <taxon>Intramacronucleata</taxon>
        <taxon>Oligohymenophorea</taxon>
        <taxon>Peniculida</taxon>
        <taxon>Parameciidae</taxon>
        <taxon>Paramecium</taxon>
    </lineage>
</organism>
<reference evidence="10" key="1">
    <citation type="submission" date="2021-01" db="EMBL/GenBank/DDBJ databases">
        <authorList>
            <consortium name="Genoscope - CEA"/>
            <person name="William W."/>
        </authorList>
    </citation>
    <scope>NUCLEOTIDE SEQUENCE</scope>
</reference>
<evidence type="ECO:0000256" key="4">
    <source>
        <dbReference type="ARBA" id="ARBA00022737"/>
    </source>
</evidence>
<evidence type="ECO:0000256" key="1">
    <source>
        <dbReference type="ARBA" id="ARBA00004448"/>
    </source>
</evidence>
<evidence type="ECO:0000256" key="2">
    <source>
        <dbReference type="ARBA" id="ARBA00006375"/>
    </source>
</evidence>
<dbReference type="PANTHER" id="PTHR45760:SF2">
    <property type="entry name" value="FI19922P1-RELATED"/>
    <property type="match status" value="1"/>
</dbReference>
<evidence type="ECO:0008006" key="12">
    <source>
        <dbReference type="Google" id="ProtNLM"/>
    </source>
</evidence>